<dbReference type="Proteomes" id="UP001152300">
    <property type="component" value="Unassembled WGS sequence"/>
</dbReference>
<organism evidence="3 4">
    <name type="scientific">Sclerotinia nivalis</name>
    <dbReference type="NCBI Taxonomy" id="352851"/>
    <lineage>
        <taxon>Eukaryota</taxon>
        <taxon>Fungi</taxon>
        <taxon>Dikarya</taxon>
        <taxon>Ascomycota</taxon>
        <taxon>Pezizomycotina</taxon>
        <taxon>Leotiomycetes</taxon>
        <taxon>Helotiales</taxon>
        <taxon>Sclerotiniaceae</taxon>
        <taxon>Sclerotinia</taxon>
    </lineage>
</organism>
<reference evidence="3" key="1">
    <citation type="submission" date="2022-11" db="EMBL/GenBank/DDBJ databases">
        <title>Genome Resource of Sclerotinia nivalis Strain SnTB1, a Plant Pathogen Isolated from American Ginseng.</title>
        <authorList>
            <person name="Fan S."/>
        </authorList>
    </citation>
    <scope>NUCLEOTIDE SEQUENCE</scope>
    <source>
        <strain evidence="3">SnTB1</strain>
    </source>
</reference>
<protein>
    <recommendedName>
        <fullName evidence="2">Altered inheritance of mitochondria protein 32</fullName>
    </recommendedName>
</protein>
<accession>A0A9X0AKC4</accession>
<dbReference type="AlphaFoldDB" id="A0A9X0AKC4"/>
<evidence type="ECO:0000256" key="1">
    <source>
        <dbReference type="ARBA" id="ARBA00038208"/>
    </source>
</evidence>
<evidence type="ECO:0000313" key="4">
    <source>
        <dbReference type="Proteomes" id="UP001152300"/>
    </source>
</evidence>
<comment type="caution">
    <text evidence="3">The sequence shown here is derived from an EMBL/GenBank/DDBJ whole genome shotgun (WGS) entry which is preliminary data.</text>
</comment>
<evidence type="ECO:0000313" key="3">
    <source>
        <dbReference type="EMBL" id="KAJ8064362.1"/>
    </source>
</evidence>
<gene>
    <name evidence="3" type="ORF">OCU04_006706</name>
</gene>
<dbReference type="Pfam" id="PF06999">
    <property type="entry name" value="Suc_Fer-like"/>
    <property type="match status" value="1"/>
</dbReference>
<dbReference type="InterPro" id="IPR009737">
    <property type="entry name" value="Aim32/Apd1-like"/>
</dbReference>
<name>A0A9X0AKC4_9HELO</name>
<proteinExistence type="inferred from homology"/>
<evidence type="ECO:0000256" key="2">
    <source>
        <dbReference type="ARBA" id="ARBA00040895"/>
    </source>
</evidence>
<dbReference type="PANTHER" id="PTHR31902">
    <property type="entry name" value="ACTIN PATCHES DISTAL PROTEIN 1"/>
    <property type="match status" value="1"/>
</dbReference>
<dbReference type="EMBL" id="JAPEIS010000007">
    <property type="protein sequence ID" value="KAJ8064362.1"/>
    <property type="molecule type" value="Genomic_DNA"/>
</dbReference>
<dbReference type="OrthoDB" id="10253744at2759"/>
<dbReference type="InterPro" id="IPR036249">
    <property type="entry name" value="Thioredoxin-like_sf"/>
</dbReference>
<comment type="similarity">
    <text evidence="1">Belongs to the AIM32 family.</text>
</comment>
<dbReference type="SUPFAM" id="SSF52833">
    <property type="entry name" value="Thioredoxin-like"/>
    <property type="match status" value="1"/>
</dbReference>
<dbReference type="PANTHER" id="PTHR31902:SF7">
    <property type="entry name" value="ALTERED INHERITANCE OF MITOCHONDRIA PROTEIN 32"/>
    <property type="match status" value="1"/>
</dbReference>
<keyword evidence="4" id="KW-1185">Reference proteome</keyword>
<dbReference type="CDD" id="cd03062">
    <property type="entry name" value="TRX_Fd_Sucrase"/>
    <property type="match status" value="1"/>
</dbReference>
<dbReference type="Gene3D" id="3.40.30.10">
    <property type="entry name" value="Glutaredoxin"/>
    <property type="match status" value="1"/>
</dbReference>
<sequence>MLLHSFCRSIGPTSFRYASLSIRYVSQTHKPPPFPTIPKCPSPTCSCAENPKMPEGFEIDHSKALNGTMAAYAEQVLICTGKSDWPSRIEEDNSGDNLAADIKELMGRGGMYSDPYNNVLITNASFPSTIASHRPEIITTSAYIVPSFKYIPFLPRVSFDSVQALVKGYLLPTKLDAAHDSISPIHKDRLRRSKEQAKFLPAVKDVKDILVLICGHGGRDMRCGILAPILQAEFERVLSTKEVQVVKGAVEVSVDSSTELLEGPNEPNGNTARIGLISHIGGHKFAGNVILYIPPEAKMKDGEAHPLAGCGIWYGRVEPKHVEGIVQETLLEGKVIEEMFRGGIRQGGEILRI</sequence>